<evidence type="ECO:0000313" key="2">
    <source>
        <dbReference type="EMBL" id="GIY39811.1"/>
    </source>
</evidence>
<name>A0AAV4T392_9ARAC</name>
<keyword evidence="3" id="KW-1185">Reference proteome</keyword>
<comment type="caution">
    <text evidence="2">The sequence shown here is derived from an EMBL/GenBank/DDBJ whole genome shotgun (WGS) entry which is preliminary data.</text>
</comment>
<evidence type="ECO:0000313" key="3">
    <source>
        <dbReference type="Proteomes" id="UP001054837"/>
    </source>
</evidence>
<feature type="transmembrane region" description="Helical" evidence="1">
    <location>
        <begin position="290"/>
        <end position="309"/>
    </location>
</feature>
<dbReference type="AlphaFoldDB" id="A0AAV4T392"/>
<keyword evidence="1" id="KW-0472">Membrane</keyword>
<dbReference type="EMBL" id="BPLQ01008842">
    <property type="protein sequence ID" value="GIY39811.1"/>
    <property type="molecule type" value="Genomic_DNA"/>
</dbReference>
<accession>A0AAV4T392</accession>
<proteinExistence type="predicted"/>
<dbReference type="Proteomes" id="UP001054837">
    <property type="component" value="Unassembled WGS sequence"/>
</dbReference>
<reference evidence="2 3" key="1">
    <citation type="submission" date="2021-06" db="EMBL/GenBank/DDBJ databases">
        <title>Caerostris darwini draft genome.</title>
        <authorList>
            <person name="Kono N."/>
            <person name="Arakawa K."/>
        </authorList>
    </citation>
    <scope>NUCLEOTIDE SEQUENCE [LARGE SCALE GENOMIC DNA]</scope>
</reference>
<evidence type="ECO:0000256" key="1">
    <source>
        <dbReference type="SAM" id="Phobius"/>
    </source>
</evidence>
<sequence length="393" mass="47384">MDITITTTDEHKFNVSEAILFYHYDTVRILIEEFRCSDKFKIGWTESINEDKWECLYEVIEGETAKYGIVYPKEKMEDLKAIVRPLFTEVEKWYRDHQYLELFDVDLYRIFIWFDDGTIDRELTAMILAESECVNISKRFELACNYFLKEHIPLLWHKLSEAEKKNFASGMNQTTRMVQWWTKQMMSGTKVEDMQLKIQDEDFDQLCFNAFYGNQTALERIWDLLEREDRELSITKMSEEKNLIPDVMRLCLTHMNPDQKAKIFQRSPFKSLLCCLKWPYQNRFQFMATYLWPFLSISDFIHLIYFIIYHKILDNWSDYDYVELLTIFFHQSPDCFKEYIKDEIIYQPLLCVIDGVECDKYLNTQLLKVKLHDPQLKLPHPILMRYRKACNSC</sequence>
<organism evidence="2 3">
    <name type="scientific">Caerostris darwini</name>
    <dbReference type="NCBI Taxonomy" id="1538125"/>
    <lineage>
        <taxon>Eukaryota</taxon>
        <taxon>Metazoa</taxon>
        <taxon>Ecdysozoa</taxon>
        <taxon>Arthropoda</taxon>
        <taxon>Chelicerata</taxon>
        <taxon>Arachnida</taxon>
        <taxon>Araneae</taxon>
        <taxon>Araneomorphae</taxon>
        <taxon>Entelegynae</taxon>
        <taxon>Araneoidea</taxon>
        <taxon>Araneidae</taxon>
        <taxon>Caerostris</taxon>
    </lineage>
</organism>
<keyword evidence="1" id="KW-0812">Transmembrane</keyword>
<keyword evidence="1" id="KW-1133">Transmembrane helix</keyword>
<gene>
    <name evidence="2" type="primary">AVEN_107499_1</name>
    <name evidence="2" type="ORF">CDAR_201801</name>
</gene>
<protein>
    <submittedName>
        <fullName evidence="2">RNase H domain-containing protein</fullName>
    </submittedName>
</protein>